<keyword evidence="3" id="KW-0808">Transferase</keyword>
<keyword evidence="9" id="KW-0961">Cell wall biogenesis/degradation</keyword>
<evidence type="ECO:0000256" key="7">
    <source>
        <dbReference type="ARBA" id="ARBA00022989"/>
    </source>
</evidence>
<dbReference type="PANTHER" id="PTHR32282:SF32">
    <property type="entry name" value="PENICILLIN-BINDING PROTEIN 2A"/>
    <property type="match status" value="1"/>
</dbReference>
<evidence type="ECO:0000256" key="6">
    <source>
        <dbReference type="ARBA" id="ARBA00022984"/>
    </source>
</evidence>
<feature type="domain" description="Glycosyl transferase family 51" evidence="11">
    <location>
        <begin position="97"/>
        <end position="234"/>
    </location>
</feature>
<accession>A0ABU5CCJ1</accession>
<keyword evidence="2" id="KW-0328">Glycosyltransferase</keyword>
<dbReference type="Pfam" id="PF00912">
    <property type="entry name" value="Transgly"/>
    <property type="match status" value="1"/>
</dbReference>
<evidence type="ECO:0000256" key="8">
    <source>
        <dbReference type="ARBA" id="ARBA00023136"/>
    </source>
</evidence>
<proteinExistence type="predicted"/>
<evidence type="ECO:0000256" key="5">
    <source>
        <dbReference type="ARBA" id="ARBA00022960"/>
    </source>
</evidence>
<keyword evidence="4 10" id="KW-0812">Transmembrane</keyword>
<reference evidence="12 13" key="1">
    <citation type="submission" date="2023-10" db="EMBL/GenBank/DDBJ databases">
        <title>Virgibacillus halophilus 5B73C genome.</title>
        <authorList>
            <person name="Miliotis G."/>
            <person name="Sengupta P."/>
            <person name="Hameed A."/>
            <person name="Chuvochina M."/>
            <person name="Mcdonagh F."/>
            <person name="Simpson A.C."/>
            <person name="Singh N.K."/>
            <person name="Rekha P.D."/>
            <person name="Raman K."/>
            <person name="Hugenholtz P."/>
            <person name="Venkateswaran K."/>
        </authorList>
    </citation>
    <scope>NUCLEOTIDE SEQUENCE [LARGE SCALE GENOMIC DNA]</scope>
    <source>
        <strain evidence="12 13">5B73C</strain>
    </source>
</reference>
<dbReference type="Gene3D" id="1.10.3810.10">
    <property type="entry name" value="Biosynthetic peptidoglycan transglycosylase-like"/>
    <property type="match status" value="1"/>
</dbReference>
<keyword evidence="13" id="KW-1185">Reference proteome</keyword>
<dbReference type="InterPro" id="IPR001264">
    <property type="entry name" value="Glyco_trans_51"/>
</dbReference>
<dbReference type="Proteomes" id="UP001281447">
    <property type="component" value="Unassembled WGS sequence"/>
</dbReference>
<evidence type="ECO:0000259" key="11">
    <source>
        <dbReference type="Pfam" id="PF00912"/>
    </source>
</evidence>
<dbReference type="SUPFAM" id="SSF53955">
    <property type="entry name" value="Lysozyme-like"/>
    <property type="match status" value="1"/>
</dbReference>
<evidence type="ECO:0000256" key="4">
    <source>
        <dbReference type="ARBA" id="ARBA00022692"/>
    </source>
</evidence>
<keyword evidence="8 10" id="KW-0472">Membrane</keyword>
<comment type="caution">
    <text evidence="12">The sequence shown here is derived from an EMBL/GenBank/DDBJ whole genome shotgun (WGS) entry which is preliminary data.</text>
</comment>
<name>A0ABU5CCJ1_9BACI</name>
<protein>
    <submittedName>
        <fullName evidence="12">Biosynthetic peptidoglycan transglycosylase</fullName>
    </submittedName>
</protein>
<evidence type="ECO:0000256" key="10">
    <source>
        <dbReference type="SAM" id="Phobius"/>
    </source>
</evidence>
<keyword evidence="5" id="KW-0133">Cell shape</keyword>
<dbReference type="EMBL" id="JAWDIP010000004">
    <property type="protein sequence ID" value="MDY0396990.1"/>
    <property type="molecule type" value="Genomic_DNA"/>
</dbReference>
<evidence type="ECO:0000256" key="9">
    <source>
        <dbReference type="ARBA" id="ARBA00023316"/>
    </source>
</evidence>
<dbReference type="InterPro" id="IPR050396">
    <property type="entry name" value="Glycosyltr_51/Transpeptidase"/>
</dbReference>
<feature type="transmembrane region" description="Helical" evidence="10">
    <location>
        <begin position="33"/>
        <end position="60"/>
    </location>
</feature>
<sequence length="283" mass="32042">MDLKQLLNNTADKIKELWEAGKIQRVSRVTYDVVWNIILFIGIIGFIGIFFGIGIGAGYFASLVKDEPILDYKTMKSDIYNYEETSKLYFAGNKYFADVNSDLHRDETKLKNVSENLINAVVATEDEHFWDHNGVVPKAIVRAIMQEAINSDIKTGGSTLTQQLIKNQLLTNEVSFERKGKEILLALRLERFFTKDQILEAYLNIIPYGREASGKNIAGIQTAAKGVFGVNAKKTFTATGCLPCRPAAKSILLYTIRKWRQAQGRGRFKTRNQSDENRFEKNV</sequence>
<keyword evidence="6" id="KW-0573">Peptidoglycan synthesis</keyword>
<gene>
    <name evidence="12" type="ORF">RWE15_25295</name>
</gene>
<dbReference type="PANTHER" id="PTHR32282">
    <property type="entry name" value="BINDING PROTEIN TRANSPEPTIDASE, PUTATIVE-RELATED"/>
    <property type="match status" value="1"/>
</dbReference>
<evidence type="ECO:0000256" key="2">
    <source>
        <dbReference type="ARBA" id="ARBA00022676"/>
    </source>
</evidence>
<dbReference type="InterPro" id="IPR036950">
    <property type="entry name" value="PBP_transglycosylase"/>
</dbReference>
<evidence type="ECO:0000256" key="1">
    <source>
        <dbReference type="ARBA" id="ARBA00022475"/>
    </source>
</evidence>
<dbReference type="InterPro" id="IPR023346">
    <property type="entry name" value="Lysozyme-like_dom_sf"/>
</dbReference>
<organism evidence="12 13">
    <name type="scientific">Tigheibacillus halophilus</name>
    <dbReference type="NCBI Taxonomy" id="361280"/>
    <lineage>
        <taxon>Bacteria</taxon>
        <taxon>Bacillati</taxon>
        <taxon>Bacillota</taxon>
        <taxon>Bacilli</taxon>
        <taxon>Bacillales</taxon>
        <taxon>Bacillaceae</taxon>
        <taxon>Tigheibacillus</taxon>
    </lineage>
</organism>
<evidence type="ECO:0000256" key="3">
    <source>
        <dbReference type="ARBA" id="ARBA00022679"/>
    </source>
</evidence>
<evidence type="ECO:0000313" key="12">
    <source>
        <dbReference type="EMBL" id="MDY0396990.1"/>
    </source>
</evidence>
<keyword evidence="7 10" id="KW-1133">Transmembrane helix</keyword>
<evidence type="ECO:0000313" key="13">
    <source>
        <dbReference type="Proteomes" id="UP001281447"/>
    </source>
</evidence>
<keyword evidence="1" id="KW-1003">Cell membrane</keyword>